<organism evidence="4">
    <name type="scientific">marine sediment metagenome</name>
    <dbReference type="NCBI Taxonomy" id="412755"/>
    <lineage>
        <taxon>unclassified sequences</taxon>
        <taxon>metagenomes</taxon>
        <taxon>ecological metagenomes</taxon>
    </lineage>
</organism>
<evidence type="ECO:0000259" key="3">
    <source>
        <dbReference type="Pfam" id="PF20256"/>
    </source>
</evidence>
<name>X0SU07_9ZZZZ</name>
<reference evidence="4" key="1">
    <citation type="journal article" date="2014" name="Front. Microbiol.">
        <title>High frequency of phylogenetically diverse reductive dehalogenase-homologous genes in deep subseafloor sedimentary metagenomes.</title>
        <authorList>
            <person name="Kawai M."/>
            <person name="Futagami T."/>
            <person name="Toyoda A."/>
            <person name="Takaki Y."/>
            <person name="Nishi S."/>
            <person name="Hori S."/>
            <person name="Arai W."/>
            <person name="Tsubouchi T."/>
            <person name="Morono Y."/>
            <person name="Uchiyama I."/>
            <person name="Ito T."/>
            <person name="Fujiyama A."/>
            <person name="Inagaki F."/>
            <person name="Takami H."/>
        </authorList>
    </citation>
    <scope>NUCLEOTIDE SEQUENCE</scope>
    <source>
        <strain evidence="4">Expedition CK06-06</strain>
    </source>
</reference>
<dbReference type="GO" id="GO:0016491">
    <property type="term" value="F:oxidoreductase activity"/>
    <property type="evidence" value="ECO:0007669"/>
    <property type="project" value="InterPro"/>
</dbReference>
<sequence length="400" mass="43496">QPIGSAMRGFGMPEIHWGIEQIMDQLAEKIGMDSADFRRRNCVRTDDTILTGMKMPPVDLLACIDKATEAIDWGEAQEPSQPHRRRGKGIAIMWKAPAMPPNPGSSAIVRFNEDATVNVAIGAQELGQGAFTVAAQVAAQALGVPYEWVRVSAPVDTKYSPYEWQTVASRITWSTGSAVKAAAEDARRQILEIVADHWGEQPEDLDIRDGVVISYRSEEEQPLKGMVIYGLPNEGFEGWKGGPIVGQGRFMPSYVTNLDFETGQGTRAVVHYTVGAQAIDLEVDTETGQVEVFRIASVYDVGKAINPDLIMTQIEGGAVHGMSSAYEALRFDEKGRPLNPNLVDYRIATAMDAPQSIIGDYVETPAEDGPWGARGVGEHVMVQTAPAMANAIHDALGIRF</sequence>
<dbReference type="InterPro" id="IPR037165">
    <property type="entry name" value="AldOxase/xan_DH_Mopterin-bd_sf"/>
</dbReference>
<proteinExistence type="predicted"/>
<protein>
    <submittedName>
        <fullName evidence="4">Uncharacterized protein</fullName>
    </submittedName>
</protein>
<dbReference type="SUPFAM" id="SSF56003">
    <property type="entry name" value="Molybdenum cofactor-binding domain"/>
    <property type="match status" value="1"/>
</dbReference>
<dbReference type="Pfam" id="PF20256">
    <property type="entry name" value="MoCoBD_2"/>
    <property type="match status" value="1"/>
</dbReference>
<dbReference type="EMBL" id="BARS01007177">
    <property type="protein sequence ID" value="GAF79417.1"/>
    <property type="molecule type" value="Genomic_DNA"/>
</dbReference>
<dbReference type="InterPro" id="IPR016208">
    <property type="entry name" value="Ald_Oxase/xanthine_DH-like"/>
</dbReference>
<accession>X0SU07</accession>
<dbReference type="Gene3D" id="3.30.365.10">
    <property type="entry name" value="Aldehyde oxidase/xanthine dehydrogenase, molybdopterin binding domain"/>
    <property type="match status" value="2"/>
</dbReference>
<feature type="domain" description="Aldehyde oxidase/xanthine dehydrogenase second molybdopterin binding" evidence="3">
    <location>
        <begin position="67"/>
        <end position="354"/>
    </location>
</feature>
<dbReference type="AlphaFoldDB" id="X0SU07"/>
<feature type="non-terminal residue" evidence="4">
    <location>
        <position position="1"/>
    </location>
</feature>
<feature type="non-terminal residue" evidence="4">
    <location>
        <position position="400"/>
    </location>
</feature>
<dbReference type="GO" id="GO:0005506">
    <property type="term" value="F:iron ion binding"/>
    <property type="evidence" value="ECO:0007669"/>
    <property type="project" value="InterPro"/>
</dbReference>
<comment type="caution">
    <text evidence="4">The sequence shown here is derived from an EMBL/GenBank/DDBJ whole genome shotgun (WGS) entry which is preliminary data.</text>
</comment>
<dbReference type="PANTHER" id="PTHR11908:SF132">
    <property type="entry name" value="ALDEHYDE OXIDASE 1-RELATED"/>
    <property type="match status" value="1"/>
</dbReference>
<gene>
    <name evidence="4" type="ORF">S01H1_13872</name>
</gene>
<feature type="domain" description="Aldehyde oxidase/xanthine dehydrogenase first molybdopterin binding" evidence="2">
    <location>
        <begin position="2"/>
        <end position="42"/>
    </location>
</feature>
<keyword evidence="1" id="KW-0500">Molybdenum</keyword>
<dbReference type="InterPro" id="IPR046867">
    <property type="entry name" value="AldOxase/xan_DH_MoCoBD2"/>
</dbReference>
<dbReference type="Pfam" id="PF02738">
    <property type="entry name" value="MoCoBD_1"/>
    <property type="match status" value="1"/>
</dbReference>
<evidence type="ECO:0000256" key="1">
    <source>
        <dbReference type="ARBA" id="ARBA00022505"/>
    </source>
</evidence>
<dbReference type="PANTHER" id="PTHR11908">
    <property type="entry name" value="XANTHINE DEHYDROGENASE"/>
    <property type="match status" value="1"/>
</dbReference>
<evidence type="ECO:0000259" key="2">
    <source>
        <dbReference type="Pfam" id="PF02738"/>
    </source>
</evidence>
<dbReference type="InterPro" id="IPR008274">
    <property type="entry name" value="AldOxase/xan_DH_MoCoBD1"/>
</dbReference>
<evidence type="ECO:0000313" key="4">
    <source>
        <dbReference type="EMBL" id="GAF79417.1"/>
    </source>
</evidence>